<accession>A0A915LBV6</accession>
<dbReference type="Proteomes" id="UP000887565">
    <property type="component" value="Unplaced"/>
</dbReference>
<dbReference type="InterPro" id="IPR041426">
    <property type="entry name" value="Mos1_HTH"/>
</dbReference>
<organism evidence="2 3">
    <name type="scientific">Romanomermis culicivorax</name>
    <name type="common">Nematode worm</name>
    <dbReference type="NCBI Taxonomy" id="13658"/>
    <lineage>
        <taxon>Eukaryota</taxon>
        <taxon>Metazoa</taxon>
        <taxon>Ecdysozoa</taxon>
        <taxon>Nematoda</taxon>
        <taxon>Enoplea</taxon>
        <taxon>Dorylaimia</taxon>
        <taxon>Mermithida</taxon>
        <taxon>Mermithoidea</taxon>
        <taxon>Mermithidae</taxon>
        <taxon>Romanomermis</taxon>
    </lineage>
</organism>
<dbReference type="AlphaFoldDB" id="A0A915LBV6"/>
<evidence type="ECO:0000313" key="2">
    <source>
        <dbReference type="Proteomes" id="UP000887565"/>
    </source>
</evidence>
<dbReference type="Pfam" id="PF17906">
    <property type="entry name" value="HTH_48"/>
    <property type="match status" value="1"/>
</dbReference>
<reference evidence="3" key="1">
    <citation type="submission" date="2022-11" db="UniProtKB">
        <authorList>
            <consortium name="WormBaseParasite"/>
        </authorList>
    </citation>
    <scope>IDENTIFICATION</scope>
</reference>
<feature type="domain" description="Mos1 transposase HTH" evidence="1">
    <location>
        <begin position="63"/>
        <end position="98"/>
    </location>
</feature>
<keyword evidence="2" id="KW-1185">Reference proteome</keyword>
<protein>
    <submittedName>
        <fullName evidence="3">Mos1 transposase HTH domain-containing protein</fullName>
    </submittedName>
</protein>
<proteinExistence type="predicted"/>
<evidence type="ECO:0000313" key="3">
    <source>
        <dbReference type="WBParaSite" id="nRc.2.0.1.t47833-RA"/>
    </source>
</evidence>
<evidence type="ECO:0000259" key="1">
    <source>
        <dbReference type="Pfam" id="PF17906"/>
    </source>
</evidence>
<name>A0A915LBV6_ROMCU</name>
<sequence length="157" mass="17729">MHKFLRALKATANMSKVSSCDIYCFIRCQPSNGYYGLSGGFGRATYIMRQRRSDLNLKAGNQRAFIRYLMQKGKKVAEIHKKLLEVYRDNALGFSRVSFNLSKLAITFISPKININGKNKATALTLLYKVIIATNIVDSDDICQQIFGSIRNFGNET</sequence>
<dbReference type="WBParaSite" id="nRc.2.0.1.t47833-RA">
    <property type="protein sequence ID" value="nRc.2.0.1.t47833-RA"/>
    <property type="gene ID" value="nRc.2.0.1.g47833"/>
</dbReference>